<dbReference type="InterPro" id="IPR004358">
    <property type="entry name" value="Sig_transdc_His_kin-like_C"/>
</dbReference>
<evidence type="ECO:0000256" key="2">
    <source>
        <dbReference type="ARBA" id="ARBA00012438"/>
    </source>
</evidence>
<evidence type="ECO:0000256" key="1">
    <source>
        <dbReference type="ARBA" id="ARBA00000085"/>
    </source>
</evidence>
<dbReference type="PROSITE" id="PS50109">
    <property type="entry name" value="HIS_KIN"/>
    <property type="match status" value="1"/>
</dbReference>
<comment type="caution">
    <text evidence="8">The sequence shown here is derived from an EMBL/GenBank/DDBJ whole genome shotgun (WGS) entry which is preliminary data.</text>
</comment>
<dbReference type="AlphaFoldDB" id="A0AAP5MC40"/>
<keyword evidence="8" id="KW-0547">Nucleotide-binding</keyword>
<keyword evidence="5" id="KW-0902">Two-component regulatory system</keyword>
<dbReference type="InterPro" id="IPR003594">
    <property type="entry name" value="HATPase_dom"/>
</dbReference>
<dbReference type="GO" id="GO:0005524">
    <property type="term" value="F:ATP binding"/>
    <property type="evidence" value="ECO:0007669"/>
    <property type="project" value="UniProtKB-KW"/>
</dbReference>
<dbReference type="Proteomes" id="UP000667802">
    <property type="component" value="Unassembled WGS sequence"/>
</dbReference>
<dbReference type="PANTHER" id="PTHR43642:SF1">
    <property type="entry name" value="HYBRID SIGNAL TRANSDUCTION HISTIDINE KINASE G"/>
    <property type="match status" value="1"/>
</dbReference>
<dbReference type="PANTHER" id="PTHR43642">
    <property type="entry name" value="HYBRID SIGNAL TRANSDUCTION HISTIDINE KINASE G"/>
    <property type="match status" value="1"/>
</dbReference>
<evidence type="ECO:0000259" key="7">
    <source>
        <dbReference type="PROSITE" id="PS50109"/>
    </source>
</evidence>
<reference evidence="9" key="1">
    <citation type="journal article" date="2021" name="Science">
        <title>Hunting the eagle killer: A cyanobacterial neurotoxin causes vacuolar myelinopathy.</title>
        <authorList>
            <person name="Breinlinger S."/>
            <person name="Phillips T.J."/>
            <person name="Haram B.N."/>
            <person name="Mares J."/>
            <person name="Martinez Yerena J.A."/>
            <person name="Hrouzek P."/>
            <person name="Sobotka R."/>
            <person name="Henderson W.M."/>
            <person name="Schmieder P."/>
            <person name="Williams S.M."/>
            <person name="Lauderdale J.D."/>
            <person name="Wilde H.D."/>
            <person name="Gerrin W."/>
            <person name="Kust A."/>
            <person name="Washington J.W."/>
            <person name="Wagner C."/>
            <person name="Geier B."/>
            <person name="Liebeke M."/>
            <person name="Enke H."/>
            <person name="Niedermeyer T.H.J."/>
            <person name="Wilde S.B."/>
        </authorList>
    </citation>
    <scope>NUCLEOTIDE SEQUENCE [LARGE SCALE GENOMIC DNA]</scope>
    <source>
        <strain evidence="9">Thurmond2011</strain>
    </source>
</reference>
<proteinExistence type="predicted"/>
<keyword evidence="6" id="KW-0175">Coiled coil</keyword>
<dbReference type="InterPro" id="IPR029016">
    <property type="entry name" value="GAF-like_dom_sf"/>
</dbReference>
<dbReference type="SMART" id="SM00065">
    <property type="entry name" value="GAF"/>
    <property type="match status" value="1"/>
</dbReference>
<dbReference type="Gene3D" id="3.30.565.10">
    <property type="entry name" value="Histidine kinase-like ATPase, C-terminal domain"/>
    <property type="match status" value="1"/>
</dbReference>
<dbReference type="InterPro" id="IPR036890">
    <property type="entry name" value="HATPase_C_sf"/>
</dbReference>
<evidence type="ECO:0000256" key="5">
    <source>
        <dbReference type="ARBA" id="ARBA00023012"/>
    </source>
</evidence>
<dbReference type="EC" id="2.7.13.3" evidence="2"/>
<dbReference type="SUPFAM" id="SSF47384">
    <property type="entry name" value="Homodimeric domain of signal transducing histidine kinase"/>
    <property type="match status" value="1"/>
</dbReference>
<dbReference type="Gene3D" id="3.30.450.40">
    <property type="match status" value="1"/>
</dbReference>
<dbReference type="InterPro" id="IPR003018">
    <property type="entry name" value="GAF"/>
</dbReference>
<dbReference type="SUPFAM" id="SSF55781">
    <property type="entry name" value="GAF domain-like"/>
    <property type="match status" value="1"/>
</dbReference>
<protein>
    <recommendedName>
        <fullName evidence="2">histidine kinase</fullName>
        <ecNumber evidence="2">2.7.13.3</ecNumber>
    </recommendedName>
</protein>
<dbReference type="RefSeq" id="WP_310834387.1">
    <property type="nucleotide sequence ID" value="NZ_JAALHA020000028.1"/>
</dbReference>
<dbReference type="Pfam" id="PF02518">
    <property type="entry name" value="HATPase_c"/>
    <property type="match status" value="1"/>
</dbReference>
<accession>A0AAP5MC40</accession>
<evidence type="ECO:0000256" key="4">
    <source>
        <dbReference type="ARBA" id="ARBA00022777"/>
    </source>
</evidence>
<keyword evidence="4" id="KW-0808">Transferase</keyword>
<gene>
    <name evidence="8" type="ORF">G7B40_035975</name>
</gene>
<dbReference type="PRINTS" id="PR00344">
    <property type="entry name" value="BCTRLSENSOR"/>
</dbReference>
<evidence type="ECO:0000313" key="9">
    <source>
        <dbReference type="Proteomes" id="UP000667802"/>
    </source>
</evidence>
<keyword evidence="8" id="KW-0067">ATP-binding</keyword>
<dbReference type="SMART" id="SM00387">
    <property type="entry name" value="HATPase_c"/>
    <property type="match status" value="1"/>
</dbReference>
<evidence type="ECO:0000256" key="3">
    <source>
        <dbReference type="ARBA" id="ARBA00022553"/>
    </source>
</evidence>
<dbReference type="Gene3D" id="1.10.287.130">
    <property type="match status" value="1"/>
</dbReference>
<dbReference type="InterPro" id="IPR053159">
    <property type="entry name" value="Hybrid_Histidine_Kinase"/>
</dbReference>
<dbReference type="InterPro" id="IPR005467">
    <property type="entry name" value="His_kinase_dom"/>
</dbReference>
<dbReference type="InterPro" id="IPR036097">
    <property type="entry name" value="HisK_dim/P_sf"/>
</dbReference>
<organism evidence="8 9">
    <name type="scientific">Aetokthonos hydrillicola Thurmond2011</name>
    <dbReference type="NCBI Taxonomy" id="2712845"/>
    <lineage>
        <taxon>Bacteria</taxon>
        <taxon>Bacillati</taxon>
        <taxon>Cyanobacteriota</taxon>
        <taxon>Cyanophyceae</taxon>
        <taxon>Nostocales</taxon>
        <taxon>Hapalosiphonaceae</taxon>
        <taxon>Aetokthonos</taxon>
    </lineage>
</organism>
<dbReference type="InterPro" id="IPR003661">
    <property type="entry name" value="HisK_dim/P_dom"/>
</dbReference>
<feature type="domain" description="Histidine kinase" evidence="7">
    <location>
        <begin position="951"/>
        <end position="1199"/>
    </location>
</feature>
<dbReference type="SUPFAM" id="SSF48452">
    <property type="entry name" value="TPR-like"/>
    <property type="match status" value="1"/>
</dbReference>
<evidence type="ECO:0000256" key="6">
    <source>
        <dbReference type="SAM" id="Coils"/>
    </source>
</evidence>
<dbReference type="SMART" id="SM00388">
    <property type="entry name" value="HisKA"/>
    <property type="match status" value="1"/>
</dbReference>
<feature type="coiled-coil region" evidence="6">
    <location>
        <begin position="912"/>
        <end position="942"/>
    </location>
</feature>
<keyword evidence="3" id="KW-0597">Phosphoprotein</keyword>
<dbReference type="GO" id="GO:0000155">
    <property type="term" value="F:phosphorelay sensor kinase activity"/>
    <property type="evidence" value="ECO:0007669"/>
    <property type="project" value="InterPro"/>
</dbReference>
<dbReference type="SUPFAM" id="SSF55874">
    <property type="entry name" value="ATPase domain of HSP90 chaperone/DNA topoisomerase II/histidine kinase"/>
    <property type="match status" value="1"/>
</dbReference>
<dbReference type="InterPro" id="IPR011990">
    <property type="entry name" value="TPR-like_helical_dom_sf"/>
</dbReference>
<name>A0AAP5MC40_9CYAN</name>
<dbReference type="CDD" id="cd00082">
    <property type="entry name" value="HisKA"/>
    <property type="match status" value="1"/>
</dbReference>
<evidence type="ECO:0000313" key="8">
    <source>
        <dbReference type="EMBL" id="MDR9899915.1"/>
    </source>
</evidence>
<sequence>MNLQLVKLPVETQEVLKLAACIGNQFDLKTLVTVSGKSSIDTATDLWRALQEGLILPISETYKFFQSNELDNIDSSGEIAVPYKFLHDRVQQAAYSLIPEEQKQTTHFQIGQLLLKETSLAERQEKLFEIVAQLNIGKGLISEQQERDTLAQLNWEAGEKAKAATAYTTALDFFSVGIDLLSVTGWERQYELSLALYSSAAEVAYLGGDFERMEQLIQIVLKHAKTLLDQIQVYQTQIQAYQSQDQLLQAIETALSVLKLLDIHFPEQPSLSDIQTALDEVSNSLSETSIENLIDLPCMIDPHKLAAIRILVSVAPSVKQSVPTLLPLIAQKMIFLSLQNGNAAESAFAYTLYGSVLCITSGNIDTGYQFAQLGLNLLQRFTTKEFHSRTYVVANFLVVHWKDHLRKTLHPLLEAYQSGLETGDLEHAAWSVTFYCSHAYFVGHSLPELESEIASYSEVIRQSKQQSVLNTFSVFEQVVLTWLGKRPVLHSLNDNNDYLEDLLQLVLKTNNRYALAAIHINQLILFYGFGDYKQASIHASVAREYLIAVAGSILFNIFHVYEALTDLAIYSNVDPKQQSQLLEKVKVNQATLKQWTDFAPENNLHRFNLVEAELHRVLGLKAEALQSYERAIAIAKANGYIQDEALSNELAAKFYLDWGKEKIAAGYMQEAYYCYTRWGAKAKIIDLEQQYPQLLAGILQAPTLPITYEGTVAPTLMRSFSNVSSSQNLWLDFPAVMKAAQAISQEMELEKLLATLIQMVITSAGAQIGRLLLCQDGQWLVVAQADSKQTQRLEILLEQCREIPQRVIYAVARTQQTTVFENLSDSAEFAGDHYIITHQPKSVLCTPISHQGKLISILYLENNLTVGAFTSDHLQIIQLLTAQAAISLENAQLYCQLEEYSHSLEQKVSERTQELTQKATQLESALQELKHTQAQLVQAEKMSSLGQLVAGIAHEINNPINFIYANIEPANEYVKSLIELNDLYQKYYPQPVPEIQEKIIDMEVDFLVDDLQNLLESMKIGAKRIQKIVLSLRNFSRLDEAEIKAVDLHEGMDSTLLILQHRLKNSSKNTEIGIIKSYSKIPLVNCYPSALNQVFMNILSNAIDALHQVEINHEPTITIRTEVQEEKYVVIRIIDNGIGMTESVQNKIFEPFFTTKPVGSGTGLGLSISYSIIAEQHGGQLSCISTPGKGTEFVIQIPL</sequence>
<dbReference type="EMBL" id="JAALHA020000028">
    <property type="protein sequence ID" value="MDR9899915.1"/>
    <property type="molecule type" value="Genomic_DNA"/>
</dbReference>
<keyword evidence="4" id="KW-0418">Kinase</keyword>
<dbReference type="Pfam" id="PF01590">
    <property type="entry name" value="GAF"/>
    <property type="match status" value="1"/>
</dbReference>
<comment type="catalytic activity">
    <reaction evidence="1">
        <text>ATP + protein L-histidine = ADP + protein N-phospho-L-histidine.</text>
        <dbReference type="EC" id="2.7.13.3"/>
    </reaction>
</comment>
<keyword evidence="9" id="KW-1185">Reference proteome</keyword>